<keyword evidence="1" id="KW-0560">Oxidoreductase</keyword>
<dbReference type="SUPFAM" id="SSF51905">
    <property type="entry name" value="FAD/NAD(P)-binding domain"/>
    <property type="match status" value="1"/>
</dbReference>
<comment type="caution">
    <text evidence="3">The sequence shown here is derived from an EMBL/GenBank/DDBJ whole genome shotgun (WGS) entry which is preliminary data.</text>
</comment>
<dbReference type="InterPro" id="IPR036188">
    <property type="entry name" value="FAD/NAD-bd_sf"/>
</dbReference>
<evidence type="ECO:0000259" key="2">
    <source>
        <dbReference type="Pfam" id="PF01266"/>
    </source>
</evidence>
<name>A0AAE2DXS1_PSEFL</name>
<evidence type="ECO:0000313" key="3">
    <source>
        <dbReference type="EMBL" id="KIP95301.1"/>
    </source>
</evidence>
<proteinExistence type="predicted"/>
<dbReference type="Gene3D" id="3.50.50.60">
    <property type="entry name" value="FAD/NAD(P)-binding domain"/>
    <property type="match status" value="1"/>
</dbReference>
<dbReference type="EMBL" id="JXQY01000009">
    <property type="protein sequence ID" value="KIP95301.1"/>
    <property type="molecule type" value="Genomic_DNA"/>
</dbReference>
<dbReference type="AlphaFoldDB" id="A0AAE2DXS1"/>
<dbReference type="RefSeq" id="WP_042607714.1">
    <property type="nucleotide sequence ID" value="NZ_JXQY01000009.1"/>
</dbReference>
<dbReference type="Proteomes" id="UP000032086">
    <property type="component" value="Unassembled WGS sequence"/>
</dbReference>
<evidence type="ECO:0000256" key="1">
    <source>
        <dbReference type="ARBA" id="ARBA00023002"/>
    </source>
</evidence>
<dbReference type="PANTHER" id="PTHR13847">
    <property type="entry name" value="SARCOSINE DEHYDROGENASE-RELATED"/>
    <property type="match status" value="1"/>
</dbReference>
<accession>A0AAE2DXS1</accession>
<dbReference type="InterPro" id="IPR006076">
    <property type="entry name" value="FAD-dep_OxRdtase"/>
</dbReference>
<dbReference type="Gene3D" id="3.30.9.10">
    <property type="entry name" value="D-Amino Acid Oxidase, subunit A, domain 2"/>
    <property type="match status" value="1"/>
</dbReference>
<sequence length="375" mass="40290">MNHADFIIIGGGIAGASTGFWLAPHGKVIVLERETHPGYHSTGRSAALYTAAYGTAQVRALTQASRAFFDNPPSGFCEHPLLTPRGEMTVDFIGDPAELNNQYLSAKATVPQMQLLSADEACARLPILRRDKVHGAIYDPSACDIDTDALHQGYLRGIRRNHGEVHTDCEVLGLDRDADGLWIVQTNGETFSAPVLINAAGAWADRIGALAGAQPLGLQPKRRAAFIFAGPEGVDIQHWPMLVSLDESFYMKPDAGMFLGSPANADPVEPHDVQPEELDIAMGIYQIEEATTLTIRRPTRTWAGLRSFVADGDLLSGFDSKVPGLFWVAAQGGYGIQTSPAMGQASAALVRGEPFPEQLQQFGLDSAMLSPARLA</sequence>
<evidence type="ECO:0000313" key="4">
    <source>
        <dbReference type="Proteomes" id="UP000032086"/>
    </source>
</evidence>
<dbReference type="PANTHER" id="PTHR13847:SF287">
    <property type="entry name" value="FAD-DEPENDENT OXIDOREDUCTASE DOMAIN-CONTAINING PROTEIN 1"/>
    <property type="match status" value="1"/>
</dbReference>
<organism evidence="3 4">
    <name type="scientific">Pseudomonas fluorescens</name>
    <dbReference type="NCBI Taxonomy" id="294"/>
    <lineage>
        <taxon>Bacteria</taxon>
        <taxon>Pseudomonadati</taxon>
        <taxon>Pseudomonadota</taxon>
        <taxon>Gammaproteobacteria</taxon>
        <taxon>Pseudomonadales</taxon>
        <taxon>Pseudomonadaceae</taxon>
        <taxon>Pseudomonas</taxon>
    </lineage>
</organism>
<feature type="domain" description="FAD dependent oxidoreductase" evidence="2">
    <location>
        <begin position="5"/>
        <end position="348"/>
    </location>
</feature>
<dbReference type="GO" id="GO:0016491">
    <property type="term" value="F:oxidoreductase activity"/>
    <property type="evidence" value="ECO:0007669"/>
    <property type="project" value="UniProtKB-KW"/>
</dbReference>
<dbReference type="GO" id="GO:0005737">
    <property type="term" value="C:cytoplasm"/>
    <property type="evidence" value="ECO:0007669"/>
    <property type="project" value="TreeGrafter"/>
</dbReference>
<dbReference type="Pfam" id="PF01266">
    <property type="entry name" value="DAO"/>
    <property type="match status" value="1"/>
</dbReference>
<protein>
    <submittedName>
        <fullName evidence="3">FAD-dependent oxidoreductase</fullName>
    </submittedName>
</protein>
<reference evidence="3 4" key="1">
    <citation type="submission" date="2014-12" db="EMBL/GenBank/DDBJ databases">
        <title>16Stimator: statistical estimation of ribosomal gene copy numbers from draft genome assemblies.</title>
        <authorList>
            <person name="Perisin M.A."/>
            <person name="Vetter M."/>
            <person name="Gilbert J.A."/>
            <person name="Bergelson J."/>
        </authorList>
    </citation>
    <scope>NUCLEOTIDE SEQUENCE [LARGE SCALE GENOMIC DNA]</scope>
    <source>
        <strain evidence="3 4">MEP34</strain>
    </source>
</reference>
<gene>
    <name evidence="3" type="ORF">RU10_07525</name>
</gene>